<dbReference type="EMBL" id="CP054491">
    <property type="protein sequence ID" value="QKQ27622.1"/>
    <property type="molecule type" value="Genomic_DNA"/>
</dbReference>
<dbReference type="Proteomes" id="UP000509658">
    <property type="component" value="Chromosome"/>
</dbReference>
<dbReference type="RefSeq" id="WP_172840221.1">
    <property type="nucleotide sequence ID" value="NZ_CP054491.1"/>
</dbReference>
<organism evidence="1 2">
    <name type="scientific">Candidatus Reidiella endopervernicosa</name>
    <dbReference type="NCBI Taxonomy" id="2738883"/>
    <lineage>
        <taxon>Bacteria</taxon>
        <taxon>Pseudomonadati</taxon>
        <taxon>Pseudomonadota</taxon>
        <taxon>Gammaproteobacteria</taxon>
        <taxon>Candidatus Reidiella</taxon>
    </lineage>
</organism>
<keyword evidence="2" id="KW-1185">Reference proteome</keyword>
<evidence type="ECO:0000313" key="1">
    <source>
        <dbReference type="EMBL" id="QKQ27622.1"/>
    </source>
</evidence>
<protein>
    <submittedName>
        <fullName evidence="1">Uncharacterized protein</fullName>
    </submittedName>
</protein>
<accession>A0A6N0HZ24</accession>
<proteinExistence type="predicted"/>
<dbReference type="KEGG" id="rev:HUE57_15980"/>
<reference evidence="1 2" key="1">
    <citation type="submission" date="2020-05" db="EMBL/GenBank/DDBJ databases">
        <title>Horizontal transmission and recombination maintain forever young bacterial symbiont genomes.</title>
        <authorList>
            <person name="Russell S.L."/>
            <person name="Pepper-Tunick E."/>
            <person name="Svedberg J."/>
            <person name="Byrne A."/>
            <person name="Ruelas Castillo J."/>
            <person name="Vollmers C."/>
            <person name="Beinart R.A."/>
            <person name="Corbett-Detig R."/>
        </authorList>
    </citation>
    <scope>NUCLEOTIDE SEQUENCE [LARGE SCALE GENOMIC DNA]</scope>
    <source>
        <strain evidence="1">Santa_Monica_outfall</strain>
    </source>
</reference>
<gene>
    <name evidence="1" type="ORF">HUE57_15980</name>
</gene>
<dbReference type="AlphaFoldDB" id="A0A6N0HZ24"/>
<sequence length="57" mass="6634">MNRYETTEHQDEVISRSTEEQHIEQLQKQGENFPSWMAVDDEERLRHLAQAGAGGSY</sequence>
<evidence type="ECO:0000313" key="2">
    <source>
        <dbReference type="Proteomes" id="UP000509658"/>
    </source>
</evidence>
<name>A0A6N0HZ24_9GAMM</name>